<accession>A0A078MQ87</accession>
<sequence length="328" mass="35919">MRVPEPLPSTLSTPFTVAEARQLGLTPGRLRSGDLRLPSRGIRVPVHRGGSVGAAGEAAARAEQRELAARCRPYLQLLPDAVLSHTTAARLHGLPLPPSYRHEPVLHLTRAPGRGAPRRRHVQGHRQALNDAEVVLLGEGLRVTSPARTWVDLATLLCADDLVAAGDYLVSEYLRSFGVPRRPVIPLAQLRAYVFGLAAVPGIRAARRAAELLRVGVDSAPESRLRLMLHRAGLPEFTPNEPLLDETGHPAVWADLGCREFRTCVEYDGAHHLTRDQQARDNHRDLLVAELGWHQVKVNAADMRLGEAWVAAKVVRGLVLGGWTRPEQ</sequence>
<organism evidence="1">
    <name type="scientific">Arthrobacter saudimassiliensis</name>
    <dbReference type="NCBI Taxonomy" id="1461584"/>
    <lineage>
        <taxon>Bacteria</taxon>
        <taxon>Bacillati</taxon>
        <taxon>Actinomycetota</taxon>
        <taxon>Actinomycetes</taxon>
        <taxon>Micrococcales</taxon>
        <taxon>Micrococcaceae</taxon>
        <taxon>Arthrobacter</taxon>
    </lineage>
</organism>
<dbReference type="EMBL" id="LN483070">
    <property type="protein sequence ID" value="CEA07547.1"/>
    <property type="molecule type" value="Genomic_DNA"/>
</dbReference>
<evidence type="ECO:0000313" key="1">
    <source>
        <dbReference type="EMBL" id="CEA07547.1"/>
    </source>
</evidence>
<gene>
    <name evidence="1" type="ORF">BN1051_00862</name>
</gene>
<dbReference type="Gene3D" id="3.40.960.10">
    <property type="entry name" value="VSR Endonuclease"/>
    <property type="match status" value="1"/>
</dbReference>
<evidence type="ECO:0008006" key="2">
    <source>
        <dbReference type="Google" id="ProtNLM"/>
    </source>
</evidence>
<reference evidence="1" key="1">
    <citation type="submission" date="2014-07" db="EMBL/GenBank/DDBJ databases">
        <authorList>
            <person name="Urmite Genomes Urmite Genomes"/>
        </authorList>
    </citation>
    <scope>NUCLEOTIDE SEQUENCE</scope>
    <source>
        <strain evidence="1">11W110_air</strain>
    </source>
</reference>
<proteinExistence type="predicted"/>
<name>A0A078MQ87_9MICC</name>
<dbReference type="PATRIC" id="fig|1461584.3.peg.855"/>
<dbReference type="AlphaFoldDB" id="A0A078MQ87"/>
<protein>
    <recommendedName>
        <fullName evidence="2">DUF559 domain-containing protein</fullName>
    </recommendedName>
</protein>